<dbReference type="Proteomes" id="UP000194236">
    <property type="component" value="Unassembled WGS sequence"/>
</dbReference>
<dbReference type="GO" id="GO:0030246">
    <property type="term" value="F:carbohydrate binding"/>
    <property type="evidence" value="ECO:0007669"/>
    <property type="project" value="UniProtKB-KW"/>
</dbReference>
<keyword evidence="2" id="KW-1185">Reference proteome</keyword>
<keyword evidence="1" id="KW-0430">Lectin</keyword>
<evidence type="ECO:0000313" key="1">
    <source>
        <dbReference type="EMBL" id="OTF75966.1"/>
    </source>
</evidence>
<evidence type="ECO:0000313" key="2">
    <source>
        <dbReference type="Proteomes" id="UP000194236"/>
    </source>
</evidence>
<reference evidence="1 2" key="1">
    <citation type="submission" date="2017-03" db="EMBL/GenBank/DDBJ databases">
        <title>Genome Survey of Euroglyphus maynei.</title>
        <authorList>
            <person name="Arlian L.G."/>
            <person name="Morgan M.S."/>
            <person name="Rider S.D."/>
        </authorList>
    </citation>
    <scope>NUCLEOTIDE SEQUENCE [LARGE SCALE GENOMIC DNA]</scope>
    <source>
        <strain evidence="1">Arlian Lab</strain>
        <tissue evidence="1">Whole body</tissue>
    </source>
</reference>
<protein>
    <submittedName>
        <fullName evidence="1">Galactose binding lectin-like protein</fullName>
    </submittedName>
</protein>
<gene>
    <name evidence="1" type="ORF">BLA29_012151</name>
</gene>
<dbReference type="AlphaFoldDB" id="A0A1Y3B8M3"/>
<feature type="non-terminal residue" evidence="1">
    <location>
        <position position="84"/>
    </location>
</feature>
<dbReference type="EMBL" id="MUJZ01039560">
    <property type="protein sequence ID" value="OTF75966.1"/>
    <property type="molecule type" value="Genomic_DNA"/>
</dbReference>
<comment type="caution">
    <text evidence="1">The sequence shown here is derived from an EMBL/GenBank/DDBJ whole genome shotgun (WGS) entry which is preliminary data.</text>
</comment>
<dbReference type="InterPro" id="IPR043159">
    <property type="entry name" value="Lectin_gal-bd_sf"/>
</dbReference>
<name>A0A1Y3B8M3_EURMA</name>
<accession>A0A1Y3B8M3</accession>
<sequence>MFALLAGTLRTHQVSACDNEELHLECDSRTVVSIVVANYGQPVPQRHLCYKHSSSSLLGQQSDQSTIITNDASSNRCSEAKHLW</sequence>
<proteinExistence type="predicted"/>
<dbReference type="Gene3D" id="2.60.120.740">
    <property type="match status" value="1"/>
</dbReference>
<organism evidence="1 2">
    <name type="scientific">Euroglyphus maynei</name>
    <name type="common">Mayne's house dust mite</name>
    <dbReference type="NCBI Taxonomy" id="6958"/>
    <lineage>
        <taxon>Eukaryota</taxon>
        <taxon>Metazoa</taxon>
        <taxon>Ecdysozoa</taxon>
        <taxon>Arthropoda</taxon>
        <taxon>Chelicerata</taxon>
        <taxon>Arachnida</taxon>
        <taxon>Acari</taxon>
        <taxon>Acariformes</taxon>
        <taxon>Sarcoptiformes</taxon>
        <taxon>Astigmata</taxon>
        <taxon>Psoroptidia</taxon>
        <taxon>Analgoidea</taxon>
        <taxon>Pyroglyphidae</taxon>
        <taxon>Pyroglyphinae</taxon>
        <taxon>Euroglyphus</taxon>
    </lineage>
</organism>
<dbReference type="OrthoDB" id="5970528at2759"/>